<dbReference type="InterPro" id="IPR036317">
    <property type="entry name" value="Cullin_homology_sf"/>
</dbReference>
<dbReference type="Pfam" id="PF00888">
    <property type="entry name" value="Cullin"/>
    <property type="match status" value="1"/>
</dbReference>
<name>A0ABR3F6N6_9AGAR</name>
<dbReference type="InterPro" id="IPR001373">
    <property type="entry name" value="Cullin_N"/>
</dbReference>
<dbReference type="Proteomes" id="UP001465976">
    <property type="component" value="Unassembled WGS sequence"/>
</dbReference>
<dbReference type="PANTHER" id="PTHR11932">
    <property type="entry name" value="CULLIN"/>
    <property type="match status" value="1"/>
</dbReference>
<gene>
    <name evidence="3" type="primary">CDC53_4</name>
    <name evidence="3" type="ORF">V5O48_011070</name>
</gene>
<sequence>MTKLEESLTFPNYSALYTVVYDYCTSNKMMNKGDKSLCSNSSCMYASRCSCSLIRQRARILWGPNLYTKLTEDFTGHFKPMKEKADTLDNEDLLRYYATEWDRYTTGANYLNRPFTYLNRYWVKRERDEGKKEVLPAVHGESGLPRVISDIRSLRYVSFRFVLQLALAQWKTHFFVPIQANKKKLVGALLRLIERQRNGEAIDQNLVKKVVFSFISIGHDTTNSRKPAVSNTRTSYSACFPDLTDSFKERMSQTHDDMDINFSIMVLGTNFWPLNPPPHIGIELGAVCAVPSSPWSSTMKARRAAKTISRFSLTSHHHRDDPDS</sequence>
<comment type="caution">
    <text evidence="3">The sequence shown here is derived from an EMBL/GenBank/DDBJ whole genome shotgun (WGS) entry which is preliminary data.</text>
</comment>
<evidence type="ECO:0000259" key="2">
    <source>
        <dbReference type="Pfam" id="PF00888"/>
    </source>
</evidence>
<keyword evidence="4" id="KW-1185">Reference proteome</keyword>
<protein>
    <submittedName>
        <fullName evidence="3">Ubiquitin ligase (Cullin) of SCF</fullName>
    </submittedName>
</protein>
<organism evidence="3 4">
    <name type="scientific">Marasmius crinis-equi</name>
    <dbReference type="NCBI Taxonomy" id="585013"/>
    <lineage>
        <taxon>Eukaryota</taxon>
        <taxon>Fungi</taxon>
        <taxon>Dikarya</taxon>
        <taxon>Basidiomycota</taxon>
        <taxon>Agaricomycotina</taxon>
        <taxon>Agaricomycetes</taxon>
        <taxon>Agaricomycetidae</taxon>
        <taxon>Agaricales</taxon>
        <taxon>Marasmiineae</taxon>
        <taxon>Marasmiaceae</taxon>
        <taxon>Marasmius</taxon>
    </lineage>
</organism>
<evidence type="ECO:0000313" key="4">
    <source>
        <dbReference type="Proteomes" id="UP001465976"/>
    </source>
</evidence>
<dbReference type="InterPro" id="IPR045093">
    <property type="entry name" value="Cullin"/>
</dbReference>
<dbReference type="SUPFAM" id="SSF75632">
    <property type="entry name" value="Cullin homology domain"/>
    <property type="match status" value="1"/>
</dbReference>
<dbReference type="Gene3D" id="1.20.1310.10">
    <property type="entry name" value="Cullin Repeats"/>
    <property type="match status" value="2"/>
</dbReference>
<dbReference type="InterPro" id="IPR016159">
    <property type="entry name" value="Cullin_repeat-like_dom_sf"/>
</dbReference>
<dbReference type="GO" id="GO:0016874">
    <property type="term" value="F:ligase activity"/>
    <property type="evidence" value="ECO:0007669"/>
    <property type="project" value="UniProtKB-KW"/>
</dbReference>
<evidence type="ECO:0000313" key="3">
    <source>
        <dbReference type="EMBL" id="KAL0570892.1"/>
    </source>
</evidence>
<keyword evidence="3" id="KW-0436">Ligase</keyword>
<dbReference type="SUPFAM" id="SSF74788">
    <property type="entry name" value="Cullin repeat-like"/>
    <property type="match status" value="1"/>
</dbReference>
<evidence type="ECO:0000256" key="1">
    <source>
        <dbReference type="ARBA" id="ARBA00006019"/>
    </source>
</evidence>
<feature type="domain" description="Cullin N-terminal" evidence="2">
    <location>
        <begin position="12"/>
        <end position="237"/>
    </location>
</feature>
<accession>A0ABR3F6N6</accession>
<comment type="similarity">
    <text evidence="1">Belongs to the cullin family.</text>
</comment>
<proteinExistence type="inferred from homology"/>
<dbReference type="EMBL" id="JBAHYK010000858">
    <property type="protein sequence ID" value="KAL0570892.1"/>
    <property type="molecule type" value="Genomic_DNA"/>
</dbReference>
<reference evidence="3 4" key="1">
    <citation type="submission" date="2024-02" db="EMBL/GenBank/DDBJ databases">
        <title>A draft genome for the cacao thread blight pathogen Marasmius crinis-equi.</title>
        <authorList>
            <person name="Cohen S.P."/>
            <person name="Baruah I.K."/>
            <person name="Amoako-Attah I."/>
            <person name="Bukari Y."/>
            <person name="Meinhardt L.W."/>
            <person name="Bailey B.A."/>
        </authorList>
    </citation>
    <scope>NUCLEOTIDE SEQUENCE [LARGE SCALE GENOMIC DNA]</scope>
    <source>
        <strain evidence="3 4">GH-76</strain>
    </source>
</reference>